<protein>
    <recommendedName>
        <fullName evidence="4">ATP-grasp domain-containing protein</fullName>
    </recommendedName>
</protein>
<dbReference type="RefSeq" id="WP_101499117.1">
    <property type="nucleotide sequence ID" value="NZ_CP025583.1"/>
</dbReference>
<dbReference type="OrthoDB" id="5295388at2"/>
<dbReference type="Proteomes" id="UP000234882">
    <property type="component" value="Chromosome"/>
</dbReference>
<dbReference type="AlphaFoldDB" id="A0A2K9MDR9"/>
<keyword evidence="3" id="KW-1185">Reference proteome</keyword>
<dbReference type="EMBL" id="CP025583">
    <property type="protein sequence ID" value="AUM73763.1"/>
    <property type="molecule type" value="Genomic_DNA"/>
</dbReference>
<dbReference type="Pfam" id="PF14305">
    <property type="entry name" value="ATPgrasp_TupA"/>
    <property type="match status" value="1"/>
</dbReference>
<dbReference type="KEGG" id="paru:CYR75_05210"/>
<dbReference type="InterPro" id="IPR029465">
    <property type="entry name" value="ATPgrasp_TupA"/>
</dbReference>
<feature type="region of interest" description="Disordered" evidence="1">
    <location>
        <begin position="265"/>
        <end position="288"/>
    </location>
</feature>
<evidence type="ECO:0000256" key="1">
    <source>
        <dbReference type="SAM" id="MobiDB-lite"/>
    </source>
</evidence>
<name>A0A2K9MDR9_9RHOB</name>
<evidence type="ECO:0000313" key="2">
    <source>
        <dbReference type="EMBL" id="AUM73763.1"/>
    </source>
</evidence>
<evidence type="ECO:0008006" key="4">
    <source>
        <dbReference type="Google" id="ProtNLM"/>
    </source>
</evidence>
<gene>
    <name evidence="2" type="ORF">CYR75_05210</name>
</gene>
<sequence length="288" mass="32340">MRKEEGRVSPYFLLDDKLSAYRFCDFHGFPRPRTDMFAVPLAGLVPQPPCVIKPLGSVSSRGVFLLFSDTRVLELSTGKTYACWNEARLRARSLIDEKVIPQDAWVQEELLLQADGTMAKDVKFYAFYGRTPLVLETQRQPDIRRCWYDQQLQPTTTGKYSRRLFGGTGIPPEAQRLAAEISLRIPLPFARIDLLISRSGIHLGEITPEPGRFNAFNDRTDMLLGAEMIAATARLACDISSGKSFPNFEMFASSRRIAMQPQLAETPTPGLLMPPPPLSRTIECSPTR</sequence>
<evidence type="ECO:0000313" key="3">
    <source>
        <dbReference type="Proteomes" id="UP000234882"/>
    </source>
</evidence>
<dbReference type="SUPFAM" id="SSF56059">
    <property type="entry name" value="Glutathione synthetase ATP-binding domain-like"/>
    <property type="match status" value="1"/>
</dbReference>
<organism evidence="2 3">
    <name type="scientific">Paracoccus jeotgali</name>
    <dbReference type="NCBI Taxonomy" id="2065379"/>
    <lineage>
        <taxon>Bacteria</taxon>
        <taxon>Pseudomonadati</taxon>
        <taxon>Pseudomonadota</taxon>
        <taxon>Alphaproteobacteria</taxon>
        <taxon>Rhodobacterales</taxon>
        <taxon>Paracoccaceae</taxon>
        <taxon>Paracoccus</taxon>
    </lineage>
</organism>
<reference evidence="3" key="1">
    <citation type="submission" date="2017-12" db="EMBL/GenBank/DDBJ databases">
        <title>Genomic analysis of Paracoccus sp. CBA4604.</title>
        <authorList>
            <person name="Roh S.W."/>
            <person name="Kim J.Y."/>
            <person name="Kim J.S."/>
        </authorList>
    </citation>
    <scope>NUCLEOTIDE SEQUENCE [LARGE SCALE GENOMIC DNA]</scope>
    <source>
        <strain evidence="3">CBA4604</strain>
    </source>
</reference>
<proteinExistence type="predicted"/>
<accession>A0A2K9MDR9</accession>